<gene>
    <name evidence="1" type="ORF">LSALG_LOCUS7820</name>
</gene>
<name>A0AA35Y4W1_LACSI</name>
<proteinExistence type="predicted"/>
<evidence type="ECO:0000313" key="1">
    <source>
        <dbReference type="EMBL" id="CAI9267329.1"/>
    </source>
</evidence>
<keyword evidence="2" id="KW-1185">Reference proteome</keyword>
<reference evidence="1" key="1">
    <citation type="submission" date="2023-04" db="EMBL/GenBank/DDBJ databases">
        <authorList>
            <person name="Vijverberg K."/>
            <person name="Xiong W."/>
            <person name="Schranz E."/>
        </authorList>
    </citation>
    <scope>NUCLEOTIDE SEQUENCE</scope>
</reference>
<protein>
    <submittedName>
        <fullName evidence="1">Uncharacterized protein</fullName>
    </submittedName>
</protein>
<organism evidence="1 2">
    <name type="scientific">Lactuca saligna</name>
    <name type="common">Willowleaf lettuce</name>
    <dbReference type="NCBI Taxonomy" id="75948"/>
    <lineage>
        <taxon>Eukaryota</taxon>
        <taxon>Viridiplantae</taxon>
        <taxon>Streptophyta</taxon>
        <taxon>Embryophyta</taxon>
        <taxon>Tracheophyta</taxon>
        <taxon>Spermatophyta</taxon>
        <taxon>Magnoliopsida</taxon>
        <taxon>eudicotyledons</taxon>
        <taxon>Gunneridae</taxon>
        <taxon>Pentapetalae</taxon>
        <taxon>asterids</taxon>
        <taxon>campanulids</taxon>
        <taxon>Asterales</taxon>
        <taxon>Asteraceae</taxon>
        <taxon>Cichorioideae</taxon>
        <taxon>Cichorieae</taxon>
        <taxon>Lactucinae</taxon>
        <taxon>Lactuca</taxon>
    </lineage>
</organism>
<dbReference type="AlphaFoldDB" id="A0AA35Y4W1"/>
<dbReference type="Proteomes" id="UP001177003">
    <property type="component" value="Chromosome 1"/>
</dbReference>
<accession>A0AA35Y4W1</accession>
<dbReference type="EMBL" id="OX465077">
    <property type="protein sequence ID" value="CAI9267329.1"/>
    <property type="molecule type" value="Genomic_DNA"/>
</dbReference>
<sequence length="66" mass="7422">MDGEYQHQIACLAPLPNQGWIFPESLNQCINTGPEEDHESCSDFIIISLTGQCIDLRPPLLIRLQV</sequence>
<evidence type="ECO:0000313" key="2">
    <source>
        <dbReference type="Proteomes" id="UP001177003"/>
    </source>
</evidence>